<protein>
    <recommendedName>
        <fullName evidence="1">Methyltransferase type 11 domain-containing protein</fullName>
    </recommendedName>
</protein>
<reference evidence="2 3" key="1">
    <citation type="submission" date="2016-12" db="EMBL/GenBank/DDBJ databases">
        <title>Genome sequencing of Methylocaldum marinum.</title>
        <authorList>
            <person name="Takeuchi M."/>
            <person name="Kamagata Y."/>
            <person name="Hiraoka S."/>
            <person name="Oshima K."/>
            <person name="Hattori M."/>
            <person name="Iwasaki W."/>
        </authorList>
    </citation>
    <scope>NUCLEOTIDE SEQUENCE [LARGE SCALE GENOMIC DNA]</scope>
    <source>
        <strain evidence="2 3">S8</strain>
    </source>
</reference>
<evidence type="ECO:0000313" key="2">
    <source>
        <dbReference type="EMBL" id="BBA32759.1"/>
    </source>
</evidence>
<accession>A0A250KSK3</accession>
<dbReference type="Proteomes" id="UP000266313">
    <property type="component" value="Chromosome"/>
</dbReference>
<feature type="domain" description="Methyltransferase type 11" evidence="1">
    <location>
        <begin position="90"/>
        <end position="194"/>
    </location>
</feature>
<dbReference type="RefSeq" id="WP_119628495.1">
    <property type="nucleotide sequence ID" value="NZ_AP017928.1"/>
</dbReference>
<dbReference type="Pfam" id="PF08241">
    <property type="entry name" value="Methyltransf_11"/>
    <property type="match status" value="1"/>
</dbReference>
<name>A0A250KSK3_9GAMM</name>
<evidence type="ECO:0000259" key="1">
    <source>
        <dbReference type="Pfam" id="PF08241"/>
    </source>
</evidence>
<sequence length="303" mass="35397">MSILENLVCPVCHAPLEHTQTTLTCVKCRQTYSINRTFPDLLVGARFEDDFCECLWCNEENTGRFLSENYLAPLFTRLQENARHRPAKVLSIGCGVGTDVEALCERGFDAYGIDSGNRSRYWERRKQPERYAVANAKYLPFENESFDFIVMGCVLPHIGVGNDTYVTQPDYVEQRARTVSEMVRVTKKDGYLIVSSPNKRCPLDFFHRRSVSSHMPRLHWPWESFLLSLNDYRHFFLKENGCRRIDVMPLRGYWGFFSSSKYLLGKILQLPVRFYFENILSWRAFGFIRKTAVNPWLILLIKK</sequence>
<proteinExistence type="predicted"/>
<dbReference type="InterPro" id="IPR005651">
    <property type="entry name" value="Trm112-like"/>
</dbReference>
<dbReference type="Gene3D" id="3.40.50.150">
    <property type="entry name" value="Vaccinia Virus protein VP39"/>
    <property type="match status" value="1"/>
</dbReference>
<dbReference type="CDD" id="cd02440">
    <property type="entry name" value="AdoMet_MTases"/>
    <property type="match status" value="1"/>
</dbReference>
<dbReference type="EMBL" id="AP017928">
    <property type="protein sequence ID" value="BBA32759.1"/>
    <property type="molecule type" value="Genomic_DNA"/>
</dbReference>
<dbReference type="KEGG" id="mmai:sS8_0794"/>
<evidence type="ECO:0000313" key="3">
    <source>
        <dbReference type="Proteomes" id="UP000266313"/>
    </source>
</evidence>
<dbReference type="InterPro" id="IPR029063">
    <property type="entry name" value="SAM-dependent_MTases_sf"/>
</dbReference>
<gene>
    <name evidence="2" type="ORF">sS8_0794</name>
</gene>
<dbReference type="GO" id="GO:0008757">
    <property type="term" value="F:S-adenosylmethionine-dependent methyltransferase activity"/>
    <property type="evidence" value="ECO:0007669"/>
    <property type="project" value="InterPro"/>
</dbReference>
<dbReference type="AlphaFoldDB" id="A0A250KSK3"/>
<dbReference type="Pfam" id="PF03966">
    <property type="entry name" value="Trm112p"/>
    <property type="match status" value="1"/>
</dbReference>
<dbReference type="SUPFAM" id="SSF53335">
    <property type="entry name" value="S-adenosyl-L-methionine-dependent methyltransferases"/>
    <property type="match status" value="1"/>
</dbReference>
<keyword evidence="3" id="KW-1185">Reference proteome</keyword>
<dbReference type="InterPro" id="IPR013216">
    <property type="entry name" value="Methyltransf_11"/>
</dbReference>
<dbReference type="Gene3D" id="2.20.25.10">
    <property type="match status" value="1"/>
</dbReference>
<dbReference type="OrthoDB" id="163232at2"/>
<dbReference type="SUPFAM" id="SSF158997">
    <property type="entry name" value="Trm112p-like"/>
    <property type="match status" value="1"/>
</dbReference>
<organism evidence="2 3">
    <name type="scientific">Methylocaldum marinum</name>
    <dbReference type="NCBI Taxonomy" id="1432792"/>
    <lineage>
        <taxon>Bacteria</taxon>
        <taxon>Pseudomonadati</taxon>
        <taxon>Pseudomonadota</taxon>
        <taxon>Gammaproteobacteria</taxon>
        <taxon>Methylococcales</taxon>
        <taxon>Methylococcaceae</taxon>
        <taxon>Methylocaldum</taxon>
    </lineage>
</organism>